<dbReference type="EMBL" id="CBSZ010000318">
    <property type="protein sequence ID" value="CDH25219.1"/>
    <property type="molecule type" value="Genomic_DNA"/>
</dbReference>
<dbReference type="AlphaFoldDB" id="A0A077PZK0"/>
<accession>A0A077PZK0</accession>
<name>A0A077PZK0_XENBV</name>
<dbReference type="HOGENOM" id="CLU_2588923_0_0_6"/>
<sequence>MNFLIKKIQLPNVFDRDLTPIQDSGDILIFIEAYPKKSRQPEYLSTTVKLPYSKNLSIDELKDQAIELAKEKLRTASSQI</sequence>
<reference evidence="1" key="1">
    <citation type="submission" date="2013-07" db="EMBL/GenBank/DDBJ databases">
        <title>Sub-species coevolution in mutualistic symbiosis.</title>
        <authorList>
            <person name="Murfin K."/>
            <person name="Klassen J."/>
            <person name="Lee M."/>
            <person name="Forst S."/>
            <person name="Stock P."/>
            <person name="Goodrich-Blair H."/>
        </authorList>
    </citation>
    <scope>NUCLEOTIDE SEQUENCE [LARGE SCALE GENOMIC DNA]</scope>
    <source>
        <strain evidence="1">Kraussei Becker Underwood</strain>
    </source>
</reference>
<proteinExistence type="predicted"/>
<organism evidence="1">
    <name type="scientific">Xenorhabdus bovienii str. kraussei Becker Underwood</name>
    <dbReference type="NCBI Taxonomy" id="1398204"/>
    <lineage>
        <taxon>Bacteria</taxon>
        <taxon>Pseudomonadati</taxon>
        <taxon>Pseudomonadota</taxon>
        <taxon>Gammaproteobacteria</taxon>
        <taxon>Enterobacterales</taxon>
        <taxon>Morganellaceae</taxon>
        <taxon>Xenorhabdus</taxon>
    </lineage>
</organism>
<evidence type="ECO:0000313" key="1">
    <source>
        <dbReference type="EMBL" id="CDH25219.1"/>
    </source>
</evidence>
<protein>
    <submittedName>
        <fullName evidence="1">Uncharacterized protein</fullName>
    </submittedName>
</protein>
<dbReference type="Proteomes" id="UP000028493">
    <property type="component" value="Unassembled WGS sequence"/>
</dbReference>
<gene>
    <name evidence="1" type="ORF">XBKB1_3850001</name>
</gene>
<comment type="caution">
    <text evidence="1">The sequence shown here is derived from an EMBL/GenBank/DDBJ whole genome shotgun (WGS) entry which is preliminary data.</text>
</comment>
<dbReference type="RefSeq" id="WP_038197497.1">
    <property type="nucleotide sequence ID" value="NZ_CAWLXS010000371.1"/>
</dbReference>